<feature type="domain" description="Homing endonuclease LAGLIDADG" evidence="1">
    <location>
        <begin position="330"/>
        <end position="427"/>
    </location>
</feature>
<name>Q8SHQ0_HYPJE</name>
<organism evidence="2">
    <name type="scientific">Hypocrea jecorina</name>
    <name type="common">Trichoderma reesei</name>
    <dbReference type="NCBI Taxonomy" id="51453"/>
    <lineage>
        <taxon>Eukaryota</taxon>
        <taxon>Fungi</taxon>
        <taxon>Dikarya</taxon>
        <taxon>Ascomycota</taxon>
        <taxon>Pezizomycotina</taxon>
        <taxon>Sordariomycetes</taxon>
        <taxon>Hypocreomycetidae</taxon>
        <taxon>Hypocreales</taxon>
        <taxon>Hypocreaceae</taxon>
        <taxon>Trichoderma</taxon>
    </lineage>
</organism>
<geneLocation type="mitochondrion" evidence="2"/>
<dbReference type="InterPro" id="IPR051289">
    <property type="entry name" value="LAGLIDADG_Endonuclease"/>
</dbReference>
<proteinExistence type="predicted"/>
<dbReference type="GO" id="GO:0004519">
    <property type="term" value="F:endonuclease activity"/>
    <property type="evidence" value="ECO:0007669"/>
    <property type="project" value="InterPro"/>
</dbReference>
<dbReference type="FunFam" id="3.10.28.10:FF:000010">
    <property type="entry name" value="LAGLIDADG homing endonuclease I-LtrII"/>
    <property type="match status" value="1"/>
</dbReference>
<dbReference type="Pfam" id="PF00961">
    <property type="entry name" value="LAGLIDADG_1"/>
    <property type="match status" value="2"/>
</dbReference>
<dbReference type="AlphaFoldDB" id="Q8SHQ0"/>
<dbReference type="InterPro" id="IPR027434">
    <property type="entry name" value="Homing_endonucl"/>
</dbReference>
<dbReference type="SUPFAM" id="SSF55608">
    <property type="entry name" value="Homing endonucleases"/>
    <property type="match status" value="2"/>
</dbReference>
<keyword evidence="2" id="KW-0496">Mitochondrion</keyword>
<dbReference type="InterPro" id="IPR004860">
    <property type="entry name" value="LAGLIDADG_dom"/>
</dbReference>
<accession>Q8SHQ0</accession>
<evidence type="ECO:0000259" key="1">
    <source>
        <dbReference type="Pfam" id="PF00961"/>
    </source>
</evidence>
<dbReference type="EMBL" id="AF447590">
    <property type="protein sequence ID" value="AAL74167.1"/>
    <property type="molecule type" value="Genomic_DNA"/>
</dbReference>
<reference evidence="2" key="1">
    <citation type="journal article" date="2002" name="J. Biol. Chem.">
        <title>Elucidation of the metabolic fate of glucose in the filamentous fungus Trichoderma reesei using expressed sequence tag (EST) analysis and cDNA microarrays.</title>
        <authorList>
            <person name="Chambergo F.S."/>
            <person name="Bonaccorsi E.D."/>
            <person name="Ferreira A.J.S."/>
            <person name="Ramos A.S.P."/>
            <person name="Ferreira J.R. Jr."/>
            <person name="Abrahao-Neto J."/>
            <person name="Farah J.P.S."/>
            <person name="El-Dorry H."/>
        </authorList>
    </citation>
    <scope>NUCLEOTIDE SEQUENCE</scope>
</reference>
<dbReference type="PANTHER" id="PTHR36181">
    <property type="entry name" value="INTRON-ENCODED ENDONUCLEASE AI3-RELATED"/>
    <property type="match status" value="1"/>
</dbReference>
<dbReference type="GeneID" id="1505198"/>
<dbReference type="GO" id="GO:0005739">
    <property type="term" value="C:mitochondrion"/>
    <property type="evidence" value="ECO:0007669"/>
    <property type="project" value="UniProtKB-ARBA"/>
</dbReference>
<dbReference type="RefSeq" id="NP_570153.1">
    <property type="nucleotide sequence ID" value="NC_003388.1"/>
</dbReference>
<sequence length="461" mass="52190">MKNILNSFIYMDAPVAWGIYFQDSATPLPEGSGKSLMGSKLPNSGNLLKLLVLSHIWKYMSGWSNYSGIVTSQEMIERKMDNRGSKSNISENLFVKEQRVDGSCIISRNIMLRYTLMGFERSYRNKIPTTLLANNIKFYSTSSEGLVSTRHSPDSRENNTNLIIDPNFLTGFTDAEGSFVLSITKSDNVKSGWVIKPRFSISLHKKDKFVLEAIKNYLGVGEIYTQGTDSIQYRVFSIKDLQLVIDHFDKYPLISQKFGDYSLFKQAYLLLINKEHLTPEGLLKIIAIRASINNGLSEALKEAFPDVIPVMKPVPRGSRNNISIYNPQWLAGFTSGEGSFGVKVRKAKENSNAFIELIFQINQHVRDKQLMACIAEYLECGKIYKHSLNAIVYRVSKTSNLTEKVIPFFIKYPILGIKALDFKDFCSLAELISNKAHYTEEGLNKIISIKANMNTGRIWEN</sequence>
<protein>
    <submittedName>
        <fullName evidence="2">Probable maturase</fullName>
    </submittedName>
</protein>
<feature type="domain" description="Homing endonuclease LAGLIDADG" evidence="1">
    <location>
        <begin position="169"/>
        <end position="268"/>
    </location>
</feature>
<evidence type="ECO:0000313" key="2">
    <source>
        <dbReference type="EMBL" id="AAL74167.1"/>
    </source>
</evidence>
<dbReference type="PANTHER" id="PTHR36181:SF4">
    <property type="entry name" value="LAGLIDADG ENDONUCLEASE"/>
    <property type="match status" value="1"/>
</dbReference>
<dbReference type="Gene3D" id="3.10.28.10">
    <property type="entry name" value="Homing endonucleases"/>
    <property type="match status" value="2"/>
</dbReference>